<dbReference type="Pfam" id="PF14213">
    <property type="entry name" value="DUF4325"/>
    <property type="match status" value="1"/>
</dbReference>
<name>A0A218NP31_9ARCH</name>
<dbReference type="RefSeq" id="WP_088820491.1">
    <property type="nucleotide sequence ID" value="NZ_CP019964.1"/>
</dbReference>
<evidence type="ECO:0000313" key="3">
    <source>
        <dbReference type="Proteomes" id="UP000197679"/>
    </source>
</evidence>
<organism evidence="2 3">
    <name type="scientific">Candidatus Mancarchaeum acidiphilum</name>
    <dbReference type="NCBI Taxonomy" id="1920749"/>
    <lineage>
        <taxon>Archaea</taxon>
        <taxon>Candidatus Micrarchaeota</taxon>
        <taxon>Candidatus Mancarchaeum</taxon>
    </lineage>
</organism>
<protein>
    <submittedName>
        <fullName evidence="2">DUF4325 superfamily protein</fullName>
    </submittedName>
</protein>
<feature type="domain" description="DUF4325" evidence="1">
    <location>
        <begin position="19"/>
        <end position="51"/>
    </location>
</feature>
<proteinExistence type="predicted"/>
<dbReference type="Proteomes" id="UP000197679">
    <property type="component" value="Chromosome"/>
</dbReference>
<sequence length="102" mass="11955">MKTIKLYEFVSTYPSYRLSADKLFDFIKNNSDDKIIVDFSNVEGVTHSFASQYRIDKKYCSKDVKEINMGDNVKKMFKSLNNKKTDGQGYVEIQDFNPRFNL</sequence>
<evidence type="ECO:0000313" key="2">
    <source>
        <dbReference type="EMBL" id="ASI14196.1"/>
    </source>
</evidence>
<dbReference type="EMBL" id="CP019964">
    <property type="protein sequence ID" value="ASI14196.1"/>
    <property type="molecule type" value="Genomic_DNA"/>
</dbReference>
<dbReference type="AlphaFoldDB" id="A0A218NP31"/>
<dbReference type="GeneID" id="33314460"/>
<dbReference type="KEGG" id="marh:Mia14_0923"/>
<keyword evidence="3" id="KW-1185">Reference proteome</keyword>
<reference evidence="2 3" key="1">
    <citation type="journal article" date="2017" name="Nat. Commun.">
        <title>'ARMAN' archaea depend on association with euryarchaeal host in culture and in situ.</title>
        <authorList>
            <person name="Golyshina O."/>
            <person name="Toshchakov S."/>
            <person name="Makarova K."/>
            <person name="Gavrilov S."/>
            <person name="Korzhenkov A."/>
            <person name="La Cono V."/>
            <person name="Arcadi E."/>
            <person name="Nechitaylo T."/>
            <person name="Ferrer M."/>
            <person name="Kublanov I."/>
            <person name="Wolf Y."/>
            <person name="Yakimov M."/>
            <person name="Golyshin P."/>
            <person name="Slesarev A."/>
            <person name="Kozyavkin S."/>
        </authorList>
    </citation>
    <scope>NUCLEOTIDE SEQUENCE [LARGE SCALE GENOMIC DNA]</scope>
    <source>
        <strain evidence="2 3">Mia14</strain>
    </source>
</reference>
<dbReference type="InterPro" id="IPR025474">
    <property type="entry name" value="DUF4325"/>
</dbReference>
<gene>
    <name evidence="2" type="ORF">Mia14_0923</name>
</gene>
<accession>A0A218NP31</accession>
<evidence type="ECO:0000259" key="1">
    <source>
        <dbReference type="Pfam" id="PF14213"/>
    </source>
</evidence>